<accession>A0A9N7UG60</accession>
<organism evidence="2 3">
    <name type="scientific">Pleuronectes platessa</name>
    <name type="common">European plaice</name>
    <dbReference type="NCBI Taxonomy" id="8262"/>
    <lineage>
        <taxon>Eukaryota</taxon>
        <taxon>Metazoa</taxon>
        <taxon>Chordata</taxon>
        <taxon>Craniata</taxon>
        <taxon>Vertebrata</taxon>
        <taxon>Euteleostomi</taxon>
        <taxon>Actinopterygii</taxon>
        <taxon>Neopterygii</taxon>
        <taxon>Teleostei</taxon>
        <taxon>Neoteleostei</taxon>
        <taxon>Acanthomorphata</taxon>
        <taxon>Carangaria</taxon>
        <taxon>Pleuronectiformes</taxon>
        <taxon>Pleuronectoidei</taxon>
        <taxon>Pleuronectidae</taxon>
        <taxon>Pleuronectes</taxon>
    </lineage>
</organism>
<protein>
    <submittedName>
        <fullName evidence="2">Uncharacterized protein</fullName>
    </submittedName>
</protein>
<evidence type="ECO:0000256" key="1">
    <source>
        <dbReference type="SAM" id="MobiDB-lite"/>
    </source>
</evidence>
<sequence>MDRLDSRNDDSEQKVIYLVKPEAAEVPSDSLKAKSVGGVTQPPRKSNTASDCSWSFGARRRSSQHSAARFISLLHGYNPLKPPPAPTASDQRAGQSGCLPLFIIISGQQEGVHSTRERGKEAGEGGERPGVKEGRSAPRQEELLLAPAVSAVTVKRPKQLRSAHPPPPLPLHPPSPSPFPPRSPPTPRTSKAVCGEASNELAERWELPHSGQSVFLRDGGATDCVIAICRHRWPRRLRDGGPAVANVAPEPSLICGRKVTPVHRQRRSVDLREAPGHLASQAPAGKMRTYPGHVLIRRGNRVTSQDRKEGAAAFVCRRVFSQGVDCGAPGVQSFVVNPAPVKPKAATIKPPRLHEKLTGEKKPDDINAQGERSS</sequence>
<dbReference type="Proteomes" id="UP001153269">
    <property type="component" value="Unassembled WGS sequence"/>
</dbReference>
<reference evidence="2" key="1">
    <citation type="submission" date="2020-03" db="EMBL/GenBank/DDBJ databases">
        <authorList>
            <person name="Weist P."/>
        </authorList>
    </citation>
    <scope>NUCLEOTIDE SEQUENCE</scope>
</reference>
<feature type="compositionally biased region" description="Basic and acidic residues" evidence="1">
    <location>
        <begin position="113"/>
        <end position="142"/>
    </location>
</feature>
<keyword evidence="3" id="KW-1185">Reference proteome</keyword>
<feature type="compositionally biased region" description="Polar residues" evidence="1">
    <location>
        <begin position="43"/>
        <end position="53"/>
    </location>
</feature>
<evidence type="ECO:0000313" key="2">
    <source>
        <dbReference type="EMBL" id="CAB1430326.1"/>
    </source>
</evidence>
<feature type="region of interest" description="Disordered" evidence="1">
    <location>
        <begin position="343"/>
        <end position="374"/>
    </location>
</feature>
<proteinExistence type="predicted"/>
<feature type="compositionally biased region" description="Basic and acidic residues" evidence="1">
    <location>
        <begin position="352"/>
        <end position="365"/>
    </location>
</feature>
<gene>
    <name evidence="2" type="ORF">PLEPLA_LOCUS18308</name>
</gene>
<dbReference type="EMBL" id="CADEAL010001224">
    <property type="protein sequence ID" value="CAB1430326.1"/>
    <property type="molecule type" value="Genomic_DNA"/>
</dbReference>
<evidence type="ECO:0000313" key="3">
    <source>
        <dbReference type="Proteomes" id="UP001153269"/>
    </source>
</evidence>
<name>A0A9N7UG60_PLEPL</name>
<comment type="caution">
    <text evidence="2">The sequence shown here is derived from an EMBL/GenBank/DDBJ whole genome shotgun (WGS) entry which is preliminary data.</text>
</comment>
<dbReference type="AlphaFoldDB" id="A0A9N7UG60"/>
<feature type="compositionally biased region" description="Pro residues" evidence="1">
    <location>
        <begin position="164"/>
        <end position="187"/>
    </location>
</feature>
<feature type="region of interest" description="Disordered" evidence="1">
    <location>
        <begin position="24"/>
        <end position="58"/>
    </location>
</feature>
<feature type="region of interest" description="Disordered" evidence="1">
    <location>
        <begin position="109"/>
        <end position="192"/>
    </location>
</feature>